<feature type="transmembrane region" description="Helical" evidence="7">
    <location>
        <begin position="220"/>
        <end position="241"/>
    </location>
</feature>
<evidence type="ECO:0000256" key="2">
    <source>
        <dbReference type="ARBA" id="ARBA00022448"/>
    </source>
</evidence>
<feature type="transmembrane region" description="Helical" evidence="7">
    <location>
        <begin position="287"/>
        <end position="306"/>
    </location>
</feature>
<keyword evidence="10" id="KW-1185">Reference proteome</keyword>
<dbReference type="Pfam" id="PF07690">
    <property type="entry name" value="MFS_1"/>
    <property type="match status" value="1"/>
</dbReference>
<dbReference type="CDD" id="cd06173">
    <property type="entry name" value="MFS_MefA_like"/>
    <property type="match status" value="1"/>
</dbReference>
<organism evidence="9 10">
    <name type="scientific">Variimorphobacter saccharofermentans</name>
    <dbReference type="NCBI Taxonomy" id="2755051"/>
    <lineage>
        <taxon>Bacteria</taxon>
        <taxon>Bacillati</taxon>
        <taxon>Bacillota</taxon>
        <taxon>Clostridia</taxon>
        <taxon>Lachnospirales</taxon>
        <taxon>Lachnospiraceae</taxon>
        <taxon>Variimorphobacter</taxon>
    </lineage>
</organism>
<name>A0A839K0V1_9FIRM</name>
<dbReference type="GO" id="GO:0022857">
    <property type="term" value="F:transmembrane transporter activity"/>
    <property type="evidence" value="ECO:0007669"/>
    <property type="project" value="InterPro"/>
</dbReference>
<dbReference type="PROSITE" id="PS50850">
    <property type="entry name" value="MFS"/>
    <property type="match status" value="1"/>
</dbReference>
<dbReference type="PANTHER" id="PTHR43266:SF10">
    <property type="entry name" value="BACILYSIN EXPORTER BACE-RELATED"/>
    <property type="match status" value="1"/>
</dbReference>
<dbReference type="InterPro" id="IPR036259">
    <property type="entry name" value="MFS_trans_sf"/>
</dbReference>
<proteinExistence type="predicted"/>
<feature type="transmembrane region" description="Helical" evidence="7">
    <location>
        <begin position="371"/>
        <end position="393"/>
    </location>
</feature>
<keyword evidence="4 7" id="KW-0812">Transmembrane</keyword>
<keyword evidence="5 7" id="KW-1133">Transmembrane helix</keyword>
<dbReference type="Gene3D" id="1.20.1250.20">
    <property type="entry name" value="MFS general substrate transporter like domains"/>
    <property type="match status" value="1"/>
</dbReference>
<dbReference type="PANTHER" id="PTHR43266">
    <property type="entry name" value="MACROLIDE-EFFLUX PROTEIN"/>
    <property type="match status" value="1"/>
</dbReference>
<feature type="transmembrane region" description="Helical" evidence="7">
    <location>
        <begin position="312"/>
        <end position="334"/>
    </location>
</feature>
<feature type="transmembrane region" description="Helical" evidence="7">
    <location>
        <begin position="44"/>
        <end position="68"/>
    </location>
</feature>
<feature type="transmembrane region" description="Helical" evidence="7">
    <location>
        <begin position="75"/>
        <end position="97"/>
    </location>
</feature>
<evidence type="ECO:0000256" key="5">
    <source>
        <dbReference type="ARBA" id="ARBA00022989"/>
    </source>
</evidence>
<feature type="transmembrane region" description="Helical" evidence="7">
    <location>
        <begin position="171"/>
        <end position="191"/>
    </location>
</feature>
<dbReference type="InterPro" id="IPR011701">
    <property type="entry name" value="MFS"/>
</dbReference>
<comment type="subcellular location">
    <subcellularLocation>
        <location evidence="1">Cell membrane</location>
        <topology evidence="1">Multi-pass membrane protein</topology>
    </subcellularLocation>
</comment>
<keyword evidence="6 7" id="KW-0472">Membrane</keyword>
<gene>
    <name evidence="9" type="ORF">H0486_10690</name>
</gene>
<feature type="transmembrane region" description="Helical" evidence="7">
    <location>
        <begin position="12"/>
        <end position="32"/>
    </location>
</feature>
<dbReference type="Proteomes" id="UP000574276">
    <property type="component" value="Unassembled WGS sequence"/>
</dbReference>
<protein>
    <submittedName>
        <fullName evidence="9">MFS transporter</fullName>
    </submittedName>
</protein>
<evidence type="ECO:0000256" key="7">
    <source>
        <dbReference type="SAM" id="Phobius"/>
    </source>
</evidence>
<dbReference type="EMBL" id="JACEGA010000001">
    <property type="protein sequence ID" value="MBB2183344.1"/>
    <property type="molecule type" value="Genomic_DNA"/>
</dbReference>
<dbReference type="AlphaFoldDB" id="A0A839K0V1"/>
<feature type="transmembrane region" description="Helical" evidence="7">
    <location>
        <begin position="346"/>
        <end position="365"/>
    </location>
</feature>
<dbReference type="SUPFAM" id="SSF103473">
    <property type="entry name" value="MFS general substrate transporter"/>
    <property type="match status" value="1"/>
</dbReference>
<feature type="transmembrane region" description="Helical" evidence="7">
    <location>
        <begin position="261"/>
        <end position="280"/>
    </location>
</feature>
<evidence type="ECO:0000256" key="1">
    <source>
        <dbReference type="ARBA" id="ARBA00004651"/>
    </source>
</evidence>
<accession>A0A839K0V1</accession>
<keyword evidence="2" id="KW-0813">Transport</keyword>
<evidence type="ECO:0000256" key="3">
    <source>
        <dbReference type="ARBA" id="ARBA00022475"/>
    </source>
</evidence>
<dbReference type="GO" id="GO:0005886">
    <property type="term" value="C:plasma membrane"/>
    <property type="evidence" value="ECO:0007669"/>
    <property type="project" value="UniProtKB-SubCell"/>
</dbReference>
<dbReference type="InterPro" id="IPR020846">
    <property type="entry name" value="MFS_dom"/>
</dbReference>
<feature type="domain" description="Major facilitator superfamily (MFS) profile" evidence="8">
    <location>
        <begin position="1"/>
        <end position="397"/>
    </location>
</feature>
<sequence>MSVNLNWKKNAVLFLISQNISLFGSLLVQYAITWYITLESESGIMVTLSIVSGFLPTLFLSPFAGVWADRYNRKLLIALSDSLIAISTLGLAILFMLGYNSIWLLFIVSAIRSLGSGIQTPAISAFLPEFIPEDKLIKVNGINSSIQSLEALIAPILSGALLTVASMESIFFIDVVTAATAVSILLLFLRIPYHAKTEERKGVSYFQDMMKGIKYINQHSFIKTLFIFSAFFFISAAPLAFLTPLQVARSFGDDVWRLSMIEITFSIGMMLGGILVASWGGFKNKHYTMVVSCFFMSGCTIALGLIPDFWIYSFIMGVVGLVMPMFNTPFTVLLQQRVDADYMGRVFGVLSMISSSMMPLAMLLFGPMSDYIRIEWLLVGTGILMLIITIIMTGNKNLIEAGKLVE</sequence>
<evidence type="ECO:0000259" key="8">
    <source>
        <dbReference type="PROSITE" id="PS50850"/>
    </source>
</evidence>
<evidence type="ECO:0000313" key="9">
    <source>
        <dbReference type="EMBL" id="MBB2183344.1"/>
    </source>
</evidence>
<reference evidence="9 10" key="1">
    <citation type="submission" date="2020-07" db="EMBL/GenBank/DDBJ databases">
        <title>Characterization and genome sequencing of isolate MD1, a novel member within the family Lachnospiraceae.</title>
        <authorList>
            <person name="Rettenmaier R."/>
            <person name="Di Bello L."/>
            <person name="Zinser C."/>
            <person name="Scheitz K."/>
            <person name="Liebl W."/>
            <person name="Zverlov V."/>
        </authorList>
    </citation>
    <scope>NUCLEOTIDE SEQUENCE [LARGE SCALE GENOMIC DNA]</scope>
    <source>
        <strain evidence="9 10">MD1</strain>
    </source>
</reference>
<dbReference type="RefSeq" id="WP_228353004.1">
    <property type="nucleotide sequence ID" value="NZ_JACEGA010000001.1"/>
</dbReference>
<evidence type="ECO:0000256" key="4">
    <source>
        <dbReference type="ARBA" id="ARBA00022692"/>
    </source>
</evidence>
<evidence type="ECO:0000256" key="6">
    <source>
        <dbReference type="ARBA" id="ARBA00023136"/>
    </source>
</evidence>
<comment type="caution">
    <text evidence="9">The sequence shown here is derived from an EMBL/GenBank/DDBJ whole genome shotgun (WGS) entry which is preliminary data.</text>
</comment>
<evidence type="ECO:0000313" key="10">
    <source>
        <dbReference type="Proteomes" id="UP000574276"/>
    </source>
</evidence>
<keyword evidence="3" id="KW-1003">Cell membrane</keyword>